<reference evidence="2 3" key="1">
    <citation type="submission" date="2020-02" db="EMBL/GenBank/DDBJ databases">
        <title>Newly sequenced genome of strain CSTR1 showed variability in Candidatus Kuenenia stuttgartiensis genomes.</title>
        <authorList>
            <person name="Ding C."/>
            <person name="Adrian L."/>
        </authorList>
    </citation>
    <scope>NUCLEOTIDE SEQUENCE [LARGE SCALE GENOMIC DNA]</scope>
    <source>
        <strain evidence="2 3">CSTR1</strain>
    </source>
</reference>
<dbReference type="AlphaFoldDB" id="A0A6G7GUR5"/>
<dbReference type="Proteomes" id="UP000501926">
    <property type="component" value="Chromosome"/>
</dbReference>
<sequence length="85" mass="9140">MLNATGSTNYTAIAAHVAVLAPKYDPKKESILKRTKIQSTNNSNKSGVSTEGEPEQPHTVHSKPQSPENNPEHNEGPVSSIDFVS</sequence>
<gene>
    <name evidence="2" type="ORF">KsCSTR_38760</name>
</gene>
<protein>
    <submittedName>
        <fullName evidence="2">Uncharacterized protein</fullName>
    </submittedName>
</protein>
<dbReference type="EMBL" id="CP049055">
    <property type="protein sequence ID" value="QII13255.1"/>
    <property type="molecule type" value="Genomic_DNA"/>
</dbReference>
<name>A0A6G7GUR5_KUEST</name>
<organism evidence="2 3">
    <name type="scientific">Kuenenia stuttgartiensis</name>
    <dbReference type="NCBI Taxonomy" id="174633"/>
    <lineage>
        <taxon>Bacteria</taxon>
        <taxon>Pseudomonadati</taxon>
        <taxon>Planctomycetota</taxon>
        <taxon>Candidatus Brocadiia</taxon>
        <taxon>Candidatus Brocadiales</taxon>
        <taxon>Candidatus Brocadiaceae</taxon>
        <taxon>Candidatus Kuenenia</taxon>
    </lineage>
</organism>
<dbReference type="RefSeq" id="WP_164995344.1">
    <property type="nucleotide sequence ID" value="NZ_CP049055.1"/>
</dbReference>
<evidence type="ECO:0000256" key="1">
    <source>
        <dbReference type="SAM" id="MobiDB-lite"/>
    </source>
</evidence>
<feature type="compositionally biased region" description="Polar residues" evidence="1">
    <location>
        <begin position="37"/>
        <end position="49"/>
    </location>
</feature>
<evidence type="ECO:0000313" key="3">
    <source>
        <dbReference type="Proteomes" id="UP000501926"/>
    </source>
</evidence>
<evidence type="ECO:0000313" key="2">
    <source>
        <dbReference type="EMBL" id="QII13255.1"/>
    </source>
</evidence>
<accession>A0A6G7GUR5</accession>
<proteinExistence type="predicted"/>
<feature type="region of interest" description="Disordered" evidence="1">
    <location>
        <begin position="31"/>
        <end position="85"/>
    </location>
</feature>